<gene>
    <name evidence="2" type="ORF">CQW44_37605</name>
</gene>
<evidence type="ECO:0000256" key="1">
    <source>
        <dbReference type="SAM" id="MobiDB-lite"/>
    </source>
</evidence>
<organism evidence="2 3">
    <name type="scientific">Streptomyces griseofuscus</name>
    <dbReference type="NCBI Taxonomy" id="146922"/>
    <lineage>
        <taxon>Bacteria</taxon>
        <taxon>Bacillati</taxon>
        <taxon>Actinomycetota</taxon>
        <taxon>Actinomycetes</taxon>
        <taxon>Kitasatosporales</taxon>
        <taxon>Streptomycetaceae</taxon>
        <taxon>Streptomyces</taxon>
    </lineage>
</organism>
<dbReference type="AlphaFoldDB" id="A0A426RVI7"/>
<dbReference type="EMBL" id="PDES01000028">
    <property type="protein sequence ID" value="RRQ77564.1"/>
    <property type="molecule type" value="Genomic_DNA"/>
</dbReference>
<reference evidence="2 3" key="1">
    <citation type="submission" date="2017-10" db="EMBL/GenBank/DDBJ databases">
        <title>Draft genome of actinobacteria isolated from guarana (Paullinia cupana (Mart.) Ducke.</title>
        <authorList>
            <person name="Siqueira K.A."/>
            <person name="Liotti R.G."/>
            <person name="Mendes T.A."/>
            <person name="Soares M.A."/>
        </authorList>
    </citation>
    <scope>NUCLEOTIDE SEQUENCE [LARGE SCALE GENOMIC DNA]</scope>
    <source>
        <strain evidence="2 3">199</strain>
    </source>
</reference>
<evidence type="ECO:0000313" key="2">
    <source>
        <dbReference type="EMBL" id="RRQ77564.1"/>
    </source>
</evidence>
<comment type="caution">
    <text evidence="2">The sequence shown here is derived from an EMBL/GenBank/DDBJ whole genome shotgun (WGS) entry which is preliminary data.</text>
</comment>
<evidence type="ECO:0000313" key="3">
    <source>
        <dbReference type="Proteomes" id="UP000276379"/>
    </source>
</evidence>
<protein>
    <recommendedName>
        <fullName evidence="4">Replication protein</fullName>
    </recommendedName>
</protein>
<accession>A0A426RVI7</accession>
<keyword evidence="3" id="KW-1185">Reference proteome</keyword>
<evidence type="ECO:0008006" key="4">
    <source>
        <dbReference type="Google" id="ProtNLM"/>
    </source>
</evidence>
<proteinExistence type="predicted"/>
<feature type="region of interest" description="Disordered" evidence="1">
    <location>
        <begin position="389"/>
        <end position="437"/>
    </location>
</feature>
<feature type="compositionally biased region" description="Basic and acidic residues" evidence="1">
    <location>
        <begin position="402"/>
        <end position="425"/>
    </location>
</feature>
<sequence length="437" mass="48087">MSPDGEQVGRKGLTRCASVWACPVCETVIRGQRATDADTAITEHVRNGGMVLFVTFTVRHWSNHDLEDLIRVQVREVWKGLLQGRKWARSNAGNLRNRLGVVGTIRVLEVTVGQINGWHPHLHVAVFLGGRQDPKPKRGSGEKWDPTVRSYFRPTDADLDLFEAEWKAAWIDGVTAANPDFRPSARDGVDFKRVYTVKDAAAIGKYISKVQGTDVTTDWSAGAELAMSHVKQARGGNMKAMDILFRLAALRGGQVADELPGWGSIEQLAALWAEYELTTKGGQNMAWSEGLKRAYGIGTDENQDAADRQAVDAEDASEADATRIHMSARTQLEVGRKRIVVDVDEAASDAVRRNEDPVIAVRALLALVGIDSMGVWAITADEDEAKWKASAENAVGASGETDDARAKRKEREANDLRRARADRRQHVWKQASASTQE</sequence>
<feature type="region of interest" description="Disordered" evidence="1">
    <location>
        <begin position="303"/>
        <end position="324"/>
    </location>
</feature>
<dbReference type="Proteomes" id="UP000276379">
    <property type="component" value="Unassembled WGS sequence"/>
</dbReference>
<dbReference type="RefSeq" id="WP_125215307.1">
    <property type="nucleotide sequence ID" value="NZ_PDES01000028.1"/>
</dbReference>
<name>A0A426RVI7_9ACTN</name>